<keyword evidence="2" id="KW-0479">Metal-binding</keyword>
<dbReference type="InterPro" id="IPR040025">
    <property type="entry name" value="Znf622/Rei1/Reh1"/>
</dbReference>
<evidence type="ECO:0000259" key="7">
    <source>
        <dbReference type="PROSITE" id="PS00028"/>
    </source>
</evidence>
<evidence type="ECO:0000256" key="5">
    <source>
        <dbReference type="ARBA" id="ARBA00034126"/>
    </source>
</evidence>
<dbReference type="PROSITE" id="PS00028">
    <property type="entry name" value="ZINC_FINGER_C2H2_1"/>
    <property type="match status" value="1"/>
</dbReference>
<dbReference type="SUPFAM" id="SSF57667">
    <property type="entry name" value="beta-beta-alpha zinc fingers"/>
    <property type="match status" value="1"/>
</dbReference>
<protein>
    <recommendedName>
        <fullName evidence="7">C2H2-type domain-containing protein</fullName>
    </recommendedName>
</protein>
<dbReference type="Pfam" id="PF12171">
    <property type="entry name" value="zf-C2H2_jaz"/>
    <property type="match status" value="1"/>
</dbReference>
<gene>
    <name evidence="8" type="ORF">B296_00005711</name>
</gene>
<organism evidence="8 9">
    <name type="scientific">Ensete ventricosum</name>
    <name type="common">Abyssinian banana</name>
    <name type="synonym">Musa ensete</name>
    <dbReference type="NCBI Taxonomy" id="4639"/>
    <lineage>
        <taxon>Eukaryota</taxon>
        <taxon>Viridiplantae</taxon>
        <taxon>Streptophyta</taxon>
        <taxon>Embryophyta</taxon>
        <taxon>Tracheophyta</taxon>
        <taxon>Spermatophyta</taxon>
        <taxon>Magnoliopsida</taxon>
        <taxon>Liliopsida</taxon>
        <taxon>Zingiberales</taxon>
        <taxon>Musaceae</taxon>
        <taxon>Ensete</taxon>
    </lineage>
</organism>
<evidence type="ECO:0000256" key="1">
    <source>
        <dbReference type="ARBA" id="ARBA00022517"/>
    </source>
</evidence>
<keyword evidence="1" id="KW-0690">Ribosome biogenesis</keyword>
<evidence type="ECO:0000256" key="4">
    <source>
        <dbReference type="ARBA" id="ARBA00022833"/>
    </source>
</evidence>
<keyword evidence="4" id="KW-0862">Zinc</keyword>
<keyword evidence="3" id="KW-0863">Zinc-finger</keyword>
<evidence type="ECO:0000313" key="9">
    <source>
        <dbReference type="Proteomes" id="UP000287651"/>
    </source>
</evidence>
<proteinExistence type="inferred from homology"/>
<feature type="domain" description="C2H2-type" evidence="7">
    <location>
        <begin position="121"/>
        <end position="143"/>
    </location>
</feature>
<dbReference type="GO" id="GO:0030687">
    <property type="term" value="C:preribosome, large subunit precursor"/>
    <property type="evidence" value="ECO:0007669"/>
    <property type="project" value="TreeGrafter"/>
</dbReference>
<feature type="region of interest" description="Disordered" evidence="6">
    <location>
        <begin position="1"/>
        <end position="22"/>
    </location>
</feature>
<dbReference type="GO" id="GO:0042273">
    <property type="term" value="P:ribosomal large subunit biogenesis"/>
    <property type="evidence" value="ECO:0007669"/>
    <property type="project" value="TreeGrafter"/>
</dbReference>
<accession>A0A426Z3S2</accession>
<sequence>MVATSPRPWMTRSPAWSTRHSGADLTQTWWTQRLYGRLDISKVNPPQLQSQVRTTFNTHYKSSCTSIEQRDHKILKETPNLIIGGATSGTPPDSTFLRESVTEPKALIPDPRGGEMPVLTCNACNKGFDDEAQQKLHYRSEWHRYNLKRKVMD</sequence>
<dbReference type="InterPro" id="IPR022755">
    <property type="entry name" value="Znf_C2H2_jaz"/>
</dbReference>
<dbReference type="GO" id="GO:0003676">
    <property type="term" value="F:nucleic acid binding"/>
    <property type="evidence" value="ECO:0007669"/>
    <property type="project" value="InterPro"/>
</dbReference>
<dbReference type="GO" id="GO:0008270">
    <property type="term" value="F:zinc ion binding"/>
    <property type="evidence" value="ECO:0007669"/>
    <property type="project" value="UniProtKB-KW"/>
</dbReference>
<dbReference type="PANTHER" id="PTHR13182:SF8">
    <property type="entry name" value="CYTOPLASMIC 60S SUBUNIT BIOGENESIS FACTOR ZNF622"/>
    <property type="match status" value="1"/>
</dbReference>
<dbReference type="InterPro" id="IPR036236">
    <property type="entry name" value="Znf_C2H2_sf"/>
</dbReference>
<dbReference type="SMART" id="SM00451">
    <property type="entry name" value="ZnF_U1"/>
    <property type="match status" value="1"/>
</dbReference>
<evidence type="ECO:0000256" key="3">
    <source>
        <dbReference type="ARBA" id="ARBA00022771"/>
    </source>
</evidence>
<evidence type="ECO:0000256" key="2">
    <source>
        <dbReference type="ARBA" id="ARBA00022723"/>
    </source>
</evidence>
<name>A0A426Z3S2_ENSVE</name>
<evidence type="ECO:0000313" key="8">
    <source>
        <dbReference type="EMBL" id="RRT58621.1"/>
    </source>
</evidence>
<dbReference type="AlphaFoldDB" id="A0A426Z3S2"/>
<dbReference type="PANTHER" id="PTHR13182">
    <property type="entry name" value="ZINC FINGER PROTEIN 622"/>
    <property type="match status" value="1"/>
</dbReference>
<evidence type="ECO:0000256" key="6">
    <source>
        <dbReference type="SAM" id="MobiDB-lite"/>
    </source>
</evidence>
<reference evidence="8 9" key="1">
    <citation type="journal article" date="2014" name="Agronomy (Basel)">
        <title>A Draft Genome Sequence for Ensete ventricosum, the Drought-Tolerant Tree Against Hunger.</title>
        <authorList>
            <person name="Harrison J."/>
            <person name="Moore K.A."/>
            <person name="Paszkiewicz K."/>
            <person name="Jones T."/>
            <person name="Grant M."/>
            <person name="Ambacheew D."/>
            <person name="Muzemil S."/>
            <person name="Studholme D.J."/>
        </authorList>
    </citation>
    <scope>NUCLEOTIDE SEQUENCE [LARGE SCALE GENOMIC DNA]</scope>
</reference>
<dbReference type="InterPro" id="IPR013087">
    <property type="entry name" value="Znf_C2H2_type"/>
</dbReference>
<dbReference type="Proteomes" id="UP000287651">
    <property type="component" value="Unassembled WGS sequence"/>
</dbReference>
<dbReference type="EMBL" id="AMZH03008589">
    <property type="protein sequence ID" value="RRT58621.1"/>
    <property type="molecule type" value="Genomic_DNA"/>
</dbReference>
<comment type="similarity">
    <text evidence="5">Belongs to the REI1 family.</text>
</comment>
<comment type="caution">
    <text evidence="8">The sequence shown here is derived from an EMBL/GenBank/DDBJ whole genome shotgun (WGS) entry which is preliminary data.</text>
</comment>
<dbReference type="InterPro" id="IPR003604">
    <property type="entry name" value="Matrin/U1-like-C_Znf_C2H2"/>
</dbReference>